<sequence length="190" mass="21766">MKRSKKKKLWKSLVLLAALLIAAALALRIGFNRFEKSVYPLRYSDYVEKYAGEYGLEPALVYAVIRSESNFDAEAESRSGALGLMQLMPDTFNWLQESQNDHYTEQDLLQPEVNIRYGCRYLSMMVTKYGVLRTALCAYNAGSGTVDGWLRNSEISSDGKTLTRIPYSETRNYADAVMKSYEKYKKLYQI</sequence>
<protein>
    <submittedName>
        <fullName evidence="3">Lytic transglycosylase domain-containing protein</fullName>
    </submittedName>
    <submittedName>
        <fullName evidence="2">Membrane-bound lytic murein transglycosylase C</fullName>
    </submittedName>
</protein>
<dbReference type="Gene3D" id="1.10.530.10">
    <property type="match status" value="1"/>
</dbReference>
<dbReference type="EMBL" id="VWXL01000003">
    <property type="protein sequence ID" value="MVB09432.1"/>
    <property type="molecule type" value="Genomic_DNA"/>
</dbReference>
<organism evidence="2 4">
    <name type="scientific">Caproicibacter fermentans</name>
    <dbReference type="NCBI Taxonomy" id="2576756"/>
    <lineage>
        <taxon>Bacteria</taxon>
        <taxon>Bacillati</taxon>
        <taxon>Bacillota</taxon>
        <taxon>Clostridia</taxon>
        <taxon>Eubacteriales</taxon>
        <taxon>Acutalibacteraceae</taxon>
        <taxon>Caproicibacter</taxon>
    </lineage>
</organism>
<proteinExistence type="predicted"/>
<dbReference type="AlphaFoldDB" id="A0A6N8HUQ2"/>
<evidence type="ECO:0000259" key="1">
    <source>
        <dbReference type="Pfam" id="PF01464"/>
    </source>
</evidence>
<dbReference type="EMBL" id="CP060286">
    <property type="protein sequence ID" value="QNK41497.1"/>
    <property type="molecule type" value="Genomic_DNA"/>
</dbReference>
<dbReference type="SUPFAM" id="SSF53955">
    <property type="entry name" value="Lysozyme-like"/>
    <property type="match status" value="1"/>
</dbReference>
<accession>A0A6N8HUQ2</accession>
<dbReference type="CDD" id="cd16896">
    <property type="entry name" value="LT_Slt70-like"/>
    <property type="match status" value="1"/>
</dbReference>
<dbReference type="InterPro" id="IPR023346">
    <property type="entry name" value="Lysozyme-like_dom_sf"/>
</dbReference>
<evidence type="ECO:0000313" key="4">
    <source>
        <dbReference type="Proteomes" id="UP000469440"/>
    </source>
</evidence>
<dbReference type="OrthoDB" id="9815002at2"/>
<dbReference type="PANTHER" id="PTHR37423:SF2">
    <property type="entry name" value="MEMBRANE-BOUND LYTIC MUREIN TRANSGLYCOSYLASE C"/>
    <property type="match status" value="1"/>
</dbReference>
<keyword evidence="4" id="KW-1185">Reference proteome</keyword>
<dbReference type="RefSeq" id="WP_066643358.1">
    <property type="nucleotide sequence ID" value="NZ_CP060286.1"/>
</dbReference>
<dbReference type="KEGG" id="cfem:HCR03_04300"/>
<dbReference type="PANTHER" id="PTHR37423">
    <property type="entry name" value="SOLUBLE LYTIC MUREIN TRANSGLYCOSYLASE-RELATED"/>
    <property type="match status" value="1"/>
</dbReference>
<evidence type="ECO:0000313" key="5">
    <source>
        <dbReference type="Proteomes" id="UP000515909"/>
    </source>
</evidence>
<reference evidence="3 5" key="2">
    <citation type="submission" date="2020-08" db="EMBL/GenBank/DDBJ databases">
        <title>The isolate Caproiciproducens sp. 7D4C2 produces n-caproate at mildly acidic conditions from hexoses: genome and rBOX comparison with related strains and chain-elongating bacteria.</title>
        <authorList>
            <person name="Esquivel-Elizondo S."/>
            <person name="Bagci C."/>
            <person name="Temovska M."/>
            <person name="Jeon B.S."/>
            <person name="Bessarab I."/>
            <person name="Williams R.B.H."/>
            <person name="Huson D.H."/>
            <person name="Angenent L.T."/>
        </authorList>
    </citation>
    <scope>NUCLEOTIDE SEQUENCE [LARGE SCALE GENOMIC DNA]</scope>
    <source>
        <strain evidence="3 5">7D4C2</strain>
    </source>
</reference>
<feature type="domain" description="Transglycosylase SLT" evidence="1">
    <location>
        <begin position="46"/>
        <end position="155"/>
    </location>
</feature>
<dbReference type="Proteomes" id="UP000469440">
    <property type="component" value="Unassembled WGS sequence"/>
</dbReference>
<name>A0A6N8HUQ2_9FIRM</name>
<gene>
    <name evidence="2" type="primary">mltC</name>
    <name evidence="2" type="ORF">CAFE_00880</name>
    <name evidence="3" type="ORF">HCR03_04300</name>
</gene>
<reference evidence="2 4" key="1">
    <citation type="submission" date="2019-09" db="EMBL/GenBank/DDBJ databases">
        <title>Genome sequence of Clostridium sp. EA1.</title>
        <authorList>
            <person name="Poehlein A."/>
            <person name="Bengelsdorf F.R."/>
            <person name="Daniel R."/>
        </authorList>
    </citation>
    <scope>NUCLEOTIDE SEQUENCE [LARGE SCALE GENOMIC DNA]</scope>
    <source>
        <strain evidence="2 4">EA1</strain>
    </source>
</reference>
<dbReference type="Proteomes" id="UP000515909">
    <property type="component" value="Chromosome"/>
</dbReference>
<dbReference type="Pfam" id="PF01464">
    <property type="entry name" value="SLT"/>
    <property type="match status" value="1"/>
</dbReference>
<evidence type="ECO:0000313" key="3">
    <source>
        <dbReference type="EMBL" id="QNK41497.1"/>
    </source>
</evidence>
<accession>A0A7G8TD06</accession>
<evidence type="ECO:0000313" key="2">
    <source>
        <dbReference type="EMBL" id="MVB09432.1"/>
    </source>
</evidence>
<dbReference type="InterPro" id="IPR008258">
    <property type="entry name" value="Transglycosylase_SLT_dom_1"/>
</dbReference>